<dbReference type="NCBIfam" id="TIGR01994">
    <property type="entry name" value="SUF_scaf_2"/>
    <property type="match status" value="1"/>
</dbReference>
<organism evidence="2 3">
    <name type="scientific">Arthrobacter cavernae</name>
    <dbReference type="NCBI Taxonomy" id="2817681"/>
    <lineage>
        <taxon>Bacteria</taxon>
        <taxon>Bacillati</taxon>
        <taxon>Actinomycetota</taxon>
        <taxon>Actinomycetes</taxon>
        <taxon>Micrococcales</taxon>
        <taxon>Micrococcaceae</taxon>
        <taxon>Arthrobacter</taxon>
    </lineage>
</organism>
<dbReference type="AlphaFoldDB" id="A0A939HFB3"/>
<gene>
    <name evidence="2" type="ORF">J1902_00535</name>
</gene>
<reference evidence="2" key="1">
    <citation type="submission" date="2021-03" db="EMBL/GenBank/DDBJ databases">
        <title>A new species, PO-11, isolated from a karst cave deposit.</title>
        <authorList>
            <person name="Zhaoxiaoyong W."/>
        </authorList>
    </citation>
    <scope>NUCLEOTIDE SEQUENCE</scope>
    <source>
        <strain evidence="2">PO-11</strain>
    </source>
</reference>
<comment type="caution">
    <text evidence="2">The sequence shown here is derived from an EMBL/GenBank/DDBJ whole genome shotgun (WGS) entry which is preliminary data.</text>
</comment>
<evidence type="ECO:0000313" key="2">
    <source>
        <dbReference type="EMBL" id="MBO1266480.1"/>
    </source>
</evidence>
<evidence type="ECO:0000259" key="1">
    <source>
        <dbReference type="Pfam" id="PF01592"/>
    </source>
</evidence>
<feature type="domain" description="NIF system FeS cluster assembly NifU N-terminal" evidence="1">
    <location>
        <begin position="7"/>
        <end position="133"/>
    </location>
</feature>
<dbReference type="Proteomes" id="UP000664164">
    <property type="component" value="Unassembled WGS sequence"/>
</dbReference>
<dbReference type="SUPFAM" id="SSF82649">
    <property type="entry name" value="SufE/NifU"/>
    <property type="match status" value="1"/>
</dbReference>
<dbReference type="RefSeq" id="WP_207614238.1">
    <property type="nucleotide sequence ID" value="NZ_JAFNLL010000002.1"/>
</dbReference>
<dbReference type="CDD" id="cd06664">
    <property type="entry name" value="IscU_like"/>
    <property type="match status" value="1"/>
</dbReference>
<accession>A0A939HFB3</accession>
<name>A0A939HFB3_9MICC</name>
<protein>
    <submittedName>
        <fullName evidence="2">SUF system NifU family Fe-S cluster assembly protein</fullName>
    </submittedName>
</protein>
<keyword evidence="3" id="KW-1185">Reference proteome</keyword>
<dbReference type="EMBL" id="JAFNLL010000002">
    <property type="protein sequence ID" value="MBO1266480.1"/>
    <property type="molecule type" value="Genomic_DNA"/>
</dbReference>
<dbReference type="Pfam" id="PF01592">
    <property type="entry name" value="NifU_N"/>
    <property type="match status" value="1"/>
</dbReference>
<dbReference type="InterPro" id="IPR002871">
    <property type="entry name" value="NIF_FeS_clus_asmbl_NifU_N"/>
</dbReference>
<dbReference type="GO" id="GO:0016226">
    <property type="term" value="P:iron-sulfur cluster assembly"/>
    <property type="evidence" value="ECO:0007669"/>
    <property type="project" value="InterPro"/>
</dbReference>
<dbReference type="GO" id="GO:0051536">
    <property type="term" value="F:iron-sulfur cluster binding"/>
    <property type="evidence" value="ECO:0007669"/>
    <property type="project" value="InterPro"/>
</dbReference>
<proteinExistence type="predicted"/>
<evidence type="ECO:0000313" key="3">
    <source>
        <dbReference type="Proteomes" id="UP000664164"/>
    </source>
</evidence>
<dbReference type="GO" id="GO:0005506">
    <property type="term" value="F:iron ion binding"/>
    <property type="evidence" value="ECO:0007669"/>
    <property type="project" value="InterPro"/>
</dbReference>
<sequence>MSLEQLYQQIILDHSKSRHGDGLTMVEAPEGATKGQSHQLNPTCGDEITVRVAVQGGRVSQLRWDGAGCSISMASASVLTDLAEGLEVAEFTHIIDTFRDMLRSRGKITADPEVLGDAAAFEGVARYVARVKCAMISWVAAEDALAQAVAGQQN</sequence>
<dbReference type="Gene3D" id="3.90.1010.10">
    <property type="match status" value="1"/>
</dbReference>